<keyword evidence="2" id="KW-0238">DNA-binding</keyword>
<dbReference type="InterPro" id="IPR005175">
    <property type="entry name" value="PPC_dom"/>
</dbReference>
<evidence type="ECO:0000313" key="2">
    <source>
        <dbReference type="EMBL" id="MFC5521920.1"/>
    </source>
</evidence>
<dbReference type="GO" id="GO:0003677">
    <property type="term" value="F:DNA binding"/>
    <property type="evidence" value="ECO:0007669"/>
    <property type="project" value="UniProtKB-KW"/>
</dbReference>
<dbReference type="Pfam" id="PF03479">
    <property type="entry name" value="PCC"/>
    <property type="match status" value="1"/>
</dbReference>
<dbReference type="PANTHER" id="PTHR34988">
    <property type="entry name" value="PROTEIN, PUTATIVE-RELATED"/>
    <property type="match status" value="1"/>
</dbReference>
<comment type="caution">
    <text evidence="2">The sequence shown here is derived from an EMBL/GenBank/DDBJ whole genome shotgun (WGS) entry which is preliminary data.</text>
</comment>
<dbReference type="Proteomes" id="UP001596084">
    <property type="component" value="Unassembled WGS sequence"/>
</dbReference>
<sequence>MNPTHSDPATQVLRLQPGEDLRGALAAAFDEWHAEGGGRAGCVISAVGSLSQAVLRYAAEPQGTLLAEPLELISLSGTLSPDGLHLHASVADARGQLRAGHVMPGCTVRTTAEIVLAWLPGWAFSREHDAQTGSKELVATPLRR</sequence>
<dbReference type="SUPFAM" id="SSF117856">
    <property type="entry name" value="AF0104/ALDC/Ptd012-like"/>
    <property type="match status" value="1"/>
</dbReference>
<organism evidence="2 3">
    <name type="scientific">Polaromonas jejuensis</name>
    <dbReference type="NCBI Taxonomy" id="457502"/>
    <lineage>
        <taxon>Bacteria</taxon>
        <taxon>Pseudomonadati</taxon>
        <taxon>Pseudomonadota</taxon>
        <taxon>Betaproteobacteria</taxon>
        <taxon>Burkholderiales</taxon>
        <taxon>Comamonadaceae</taxon>
        <taxon>Polaromonas</taxon>
    </lineage>
</organism>
<accession>A0ABW0QCD9</accession>
<dbReference type="PROSITE" id="PS51742">
    <property type="entry name" value="PPC"/>
    <property type="match status" value="1"/>
</dbReference>
<dbReference type="Gene3D" id="3.30.1330.80">
    <property type="entry name" value="Hypothetical protein, similar to alpha- acetolactate decarboxylase, domain 2"/>
    <property type="match status" value="1"/>
</dbReference>
<keyword evidence="3" id="KW-1185">Reference proteome</keyword>
<dbReference type="RefSeq" id="WP_068834413.1">
    <property type="nucleotide sequence ID" value="NZ_JBHSMX010000020.1"/>
</dbReference>
<dbReference type="EMBL" id="JBHSMX010000020">
    <property type="protein sequence ID" value="MFC5521920.1"/>
    <property type="molecule type" value="Genomic_DNA"/>
</dbReference>
<evidence type="ECO:0000313" key="3">
    <source>
        <dbReference type="Proteomes" id="UP001596084"/>
    </source>
</evidence>
<dbReference type="PANTHER" id="PTHR34988:SF1">
    <property type="entry name" value="DNA-BINDING PROTEIN"/>
    <property type="match status" value="1"/>
</dbReference>
<gene>
    <name evidence="2" type="ORF">ACFPP7_13505</name>
</gene>
<protein>
    <submittedName>
        <fullName evidence="2">PPC domain-containing DNA-binding protein</fullName>
    </submittedName>
</protein>
<reference evidence="3" key="1">
    <citation type="journal article" date="2019" name="Int. J. Syst. Evol. Microbiol.">
        <title>The Global Catalogue of Microorganisms (GCM) 10K type strain sequencing project: providing services to taxonomists for standard genome sequencing and annotation.</title>
        <authorList>
            <consortium name="The Broad Institute Genomics Platform"/>
            <consortium name="The Broad Institute Genome Sequencing Center for Infectious Disease"/>
            <person name="Wu L."/>
            <person name="Ma J."/>
        </authorList>
    </citation>
    <scope>NUCLEOTIDE SEQUENCE [LARGE SCALE GENOMIC DNA]</scope>
    <source>
        <strain evidence="3">CGMCC 4.7277</strain>
    </source>
</reference>
<feature type="domain" description="PPC" evidence="1">
    <location>
        <begin position="5"/>
        <end position="140"/>
    </location>
</feature>
<name>A0ABW0QCD9_9BURK</name>
<dbReference type="CDD" id="cd11378">
    <property type="entry name" value="DUF296"/>
    <property type="match status" value="1"/>
</dbReference>
<evidence type="ECO:0000259" key="1">
    <source>
        <dbReference type="PROSITE" id="PS51742"/>
    </source>
</evidence>
<proteinExistence type="predicted"/>